<dbReference type="InterPro" id="IPR016195">
    <property type="entry name" value="Pol/histidinol_Pase-like"/>
</dbReference>
<protein>
    <submittedName>
        <fullName evidence="1">DUF3604 domain-containing protein</fullName>
    </submittedName>
</protein>
<reference evidence="1" key="1">
    <citation type="submission" date="2019-10" db="EMBL/GenBank/DDBJ databases">
        <title>Description of Paenibacillus glebae sp. nov.</title>
        <authorList>
            <person name="Carlier A."/>
            <person name="Qi S."/>
        </authorList>
    </citation>
    <scope>NUCLEOTIDE SEQUENCE</scope>
    <source>
        <strain evidence="1">LMG 31456</strain>
    </source>
</reference>
<gene>
    <name evidence="1" type="ORF">GC093_12795</name>
</gene>
<evidence type="ECO:0000313" key="1">
    <source>
        <dbReference type="EMBL" id="NOU94088.1"/>
    </source>
</evidence>
<accession>A0A972K1P6</accession>
<sequence length="613" mass="69368">MGLHVTNNAQAHCSAHRQFAYVLTWLPEKNYVPGTEVELRGGLFRQYYEWKIHHIEMEHAEVLFSPTVSKAGPDLFQNRKQRIILKVRLLQMIRKGEPISIKLTATPSLYAAMDLDLDIWIREPLSIWADKGTELNPLLKEMEKGCRLSVQAGPVERFSVYSHPIAGANGKVRTCLVPEDRYGNPSHFEKPVTVRWSWLADSASVTMLHSEIIELDAPEQVECLTVFIPMNELSIHENISNGLVDREDLVVKGNPVLTGEKQGFLPAFGEIHWHTEEAAGADGGRPMMEAFRCARDDLNMNFAAPSDHDPAGLEWDQTVCVVDSYNDDDSFATLYGWENSTNRGHENYYFTDPNHPAVRGGKAGFKPENLEMATSQLDTFQDFIAIPHHTNSNATLKKEGIPGWHQYNWSEPREYRRLVEIVQNRGNMEKNDYTDVWRGLSHNLNASVQDALRIGHKLGFTGGTDNHTGWPGRVVYENAKSVILTGVWTERVERRHIFNALWSRCTWAVCDTRAIVWYTINDVLMGGDVQLAEGEEMTAHIQIHAEAPLQSIEIISEGRTVWSASSSSPIVDLLVPLGKVQHTTHYYLRAMQRDGGFMYASPIFIEKLDVLKP</sequence>
<dbReference type="SUPFAM" id="SSF89550">
    <property type="entry name" value="PHP domain-like"/>
    <property type="match status" value="1"/>
</dbReference>
<dbReference type="Gene3D" id="3.20.20.140">
    <property type="entry name" value="Metal-dependent hydrolases"/>
    <property type="match status" value="1"/>
</dbReference>
<dbReference type="InterPro" id="IPR022028">
    <property type="entry name" value="DUF3604"/>
</dbReference>
<evidence type="ECO:0000313" key="2">
    <source>
        <dbReference type="Proteomes" id="UP000641588"/>
    </source>
</evidence>
<comment type="caution">
    <text evidence="1">The sequence shown here is derived from an EMBL/GenBank/DDBJ whole genome shotgun (WGS) entry which is preliminary data.</text>
</comment>
<proteinExistence type="predicted"/>
<dbReference type="RefSeq" id="WP_171652279.1">
    <property type="nucleotide sequence ID" value="NZ_WHOD01000052.1"/>
</dbReference>
<dbReference type="Pfam" id="PF12228">
    <property type="entry name" value="DUF3604"/>
    <property type="match status" value="1"/>
</dbReference>
<organism evidence="1 2">
    <name type="scientific">Paenibacillus foliorum</name>
    <dbReference type="NCBI Taxonomy" id="2654974"/>
    <lineage>
        <taxon>Bacteria</taxon>
        <taxon>Bacillati</taxon>
        <taxon>Bacillota</taxon>
        <taxon>Bacilli</taxon>
        <taxon>Bacillales</taxon>
        <taxon>Paenibacillaceae</taxon>
        <taxon>Paenibacillus</taxon>
    </lineage>
</organism>
<keyword evidence="2" id="KW-1185">Reference proteome</keyword>
<dbReference type="Proteomes" id="UP000641588">
    <property type="component" value="Unassembled WGS sequence"/>
</dbReference>
<dbReference type="EMBL" id="WHOD01000052">
    <property type="protein sequence ID" value="NOU94088.1"/>
    <property type="molecule type" value="Genomic_DNA"/>
</dbReference>
<name>A0A972K1P6_9BACL</name>
<dbReference type="AlphaFoldDB" id="A0A972K1P6"/>